<evidence type="ECO:0000313" key="2">
    <source>
        <dbReference type="EMBL" id="TDG98112.1"/>
    </source>
</evidence>
<dbReference type="EMBL" id="SCKG01000021">
    <property type="protein sequence ID" value="TDG98112.1"/>
    <property type="molecule type" value="Genomic_DNA"/>
</dbReference>
<protein>
    <submittedName>
        <fullName evidence="2">Uncharacterized protein</fullName>
    </submittedName>
</protein>
<gene>
    <name evidence="2" type="ORF">EPR50_G00215470</name>
</gene>
<comment type="caution">
    <text evidence="2">The sequence shown here is derived from an EMBL/GenBank/DDBJ whole genome shotgun (WGS) entry which is preliminary data.</text>
</comment>
<name>A0A484C7X2_PERFV</name>
<organism evidence="2 3">
    <name type="scientific">Perca flavescens</name>
    <name type="common">American yellow perch</name>
    <name type="synonym">Morone flavescens</name>
    <dbReference type="NCBI Taxonomy" id="8167"/>
    <lineage>
        <taxon>Eukaryota</taxon>
        <taxon>Metazoa</taxon>
        <taxon>Chordata</taxon>
        <taxon>Craniata</taxon>
        <taxon>Vertebrata</taxon>
        <taxon>Euteleostomi</taxon>
        <taxon>Actinopterygii</taxon>
        <taxon>Neopterygii</taxon>
        <taxon>Teleostei</taxon>
        <taxon>Neoteleostei</taxon>
        <taxon>Acanthomorphata</taxon>
        <taxon>Eupercaria</taxon>
        <taxon>Perciformes</taxon>
        <taxon>Percoidei</taxon>
        <taxon>Percidae</taxon>
        <taxon>Percinae</taxon>
        <taxon>Perca</taxon>
    </lineage>
</organism>
<feature type="region of interest" description="Disordered" evidence="1">
    <location>
        <begin position="22"/>
        <end position="46"/>
    </location>
</feature>
<reference evidence="2 3" key="1">
    <citation type="submission" date="2019-01" db="EMBL/GenBank/DDBJ databases">
        <title>A chromosome-scale genome assembly of the yellow perch, Perca flavescens.</title>
        <authorList>
            <person name="Feron R."/>
            <person name="Morvezen R."/>
            <person name="Bestin A."/>
            <person name="Haffray P."/>
            <person name="Klopp C."/>
            <person name="Zahm M."/>
            <person name="Cabau C."/>
            <person name="Roques C."/>
            <person name="Donnadieu C."/>
            <person name="Bouchez O."/>
            <person name="Christie M."/>
            <person name="Larson W."/>
            <person name="Guiguen Y."/>
        </authorList>
    </citation>
    <scope>NUCLEOTIDE SEQUENCE [LARGE SCALE GENOMIC DNA]</scope>
    <source>
        <strain evidence="2">YP-PL-M2</strain>
        <tissue evidence="2">Blood</tissue>
    </source>
</reference>
<dbReference type="Proteomes" id="UP000295070">
    <property type="component" value="Chromosome 21"/>
</dbReference>
<accession>A0A484C7X2</accession>
<dbReference type="AlphaFoldDB" id="A0A484C7X2"/>
<evidence type="ECO:0000313" key="3">
    <source>
        <dbReference type="Proteomes" id="UP000295070"/>
    </source>
</evidence>
<proteinExistence type="predicted"/>
<sequence>MSIYRYKDGLSSAWQPTSCRAVHPSCTGQREPTRGRAGDGSACKKTWQRQTSKSQSFLQMLCMHRGFQESVISAEPQAFGTCKGPSATALMFSVY</sequence>
<evidence type="ECO:0000256" key="1">
    <source>
        <dbReference type="SAM" id="MobiDB-lite"/>
    </source>
</evidence>
<keyword evidence="3" id="KW-1185">Reference proteome</keyword>